<dbReference type="GO" id="GO:0005886">
    <property type="term" value="C:plasma membrane"/>
    <property type="evidence" value="ECO:0007669"/>
    <property type="project" value="UniProtKB-SubCell"/>
</dbReference>
<gene>
    <name evidence="10" type="ORF">DET59_103233</name>
</gene>
<dbReference type="EMBL" id="QNRJ01000003">
    <property type="protein sequence ID" value="RBP06103.1"/>
    <property type="molecule type" value="Genomic_DNA"/>
</dbReference>
<dbReference type="Pfam" id="PF00015">
    <property type="entry name" value="MCPsignal"/>
    <property type="match status" value="1"/>
</dbReference>
<dbReference type="PANTHER" id="PTHR32089">
    <property type="entry name" value="METHYL-ACCEPTING CHEMOTAXIS PROTEIN MCPB"/>
    <property type="match status" value="1"/>
</dbReference>
<dbReference type="CDD" id="cd06225">
    <property type="entry name" value="HAMP"/>
    <property type="match status" value="1"/>
</dbReference>
<evidence type="ECO:0000256" key="3">
    <source>
        <dbReference type="ARBA" id="ARBA00023136"/>
    </source>
</evidence>
<keyword evidence="7" id="KW-1133">Transmembrane helix</keyword>
<comment type="caution">
    <text evidence="10">The sequence shown here is derived from an EMBL/GenBank/DDBJ whole genome shotgun (WGS) entry which is preliminary data.</text>
</comment>
<evidence type="ECO:0000256" key="7">
    <source>
        <dbReference type="SAM" id="Phobius"/>
    </source>
</evidence>
<keyword evidence="3 7" id="KW-0472">Membrane</keyword>
<feature type="domain" description="HAMP" evidence="9">
    <location>
        <begin position="191"/>
        <end position="247"/>
    </location>
</feature>
<organism evidence="10 11">
    <name type="scientific">Rossellomorea aquimaris</name>
    <dbReference type="NCBI Taxonomy" id="189382"/>
    <lineage>
        <taxon>Bacteria</taxon>
        <taxon>Bacillati</taxon>
        <taxon>Bacillota</taxon>
        <taxon>Bacilli</taxon>
        <taxon>Bacillales</taxon>
        <taxon>Bacillaceae</taxon>
        <taxon>Rossellomorea</taxon>
    </lineage>
</organism>
<dbReference type="Gene3D" id="6.10.340.10">
    <property type="match status" value="1"/>
</dbReference>
<feature type="domain" description="Methyl-accepting transducer" evidence="8">
    <location>
        <begin position="266"/>
        <end position="516"/>
    </location>
</feature>
<dbReference type="InterPro" id="IPR003660">
    <property type="entry name" value="HAMP_dom"/>
</dbReference>
<accession>A0A366EUL6</accession>
<keyword evidence="2" id="KW-1003">Cell membrane</keyword>
<evidence type="ECO:0000256" key="1">
    <source>
        <dbReference type="ARBA" id="ARBA00004236"/>
    </source>
</evidence>
<feature type="transmembrane region" description="Helical" evidence="7">
    <location>
        <begin position="7"/>
        <end position="26"/>
    </location>
</feature>
<sequence length="552" mass="60491">MALKKRLLILGLIPLILSTIIIGYIVSQLISLQNSANEDVQVLLETETLRGDLIVAKQALSNYSVNSTAENKQMVEGMLEETSTQISVLKKLLTVKNQQETLSSIETKFTDLKTASDAALSDMNKAEIKRQSIRISGVLNDMYLLTKQTNDWYQNLLKDNKRQIEFIVWVAVIGFILTIILSMAASILLTQRIVKPLNIMVDNAEKMANGDLTISVDSVKEKNSKFEVDKLQTAFHHMVLNLRSTVQSVHEIGSNVEKFTKDVRSQMTSLAESSNQVAISTEELAKGSQSISEDIQSTAALMSVMGDDFAQNVRQSGESSASSKVALDSVEHGRASLNKQQQFAEMIAESSSSIMDSIESFAQYTGEIEHASHAVREIADQTNLLALNAAIEAARAGDAGKGFAVVAQEVRKLAEDSSVATERIGNMVGNIKNGIHSIMEASQKGKSLSTQQVDSMSVTEHAFEDISGNVSTIYENLVQLENGMLASNERTNQVIAAIENISAITEETAAGTEEISSSTEEQLRYFEQMNEQVGKLNGMTAEMKKELERFTL</sequence>
<dbReference type="RefSeq" id="WP_113968668.1">
    <property type="nucleotide sequence ID" value="NZ_QNRJ01000003.1"/>
</dbReference>
<evidence type="ECO:0000313" key="11">
    <source>
        <dbReference type="Proteomes" id="UP000252118"/>
    </source>
</evidence>
<name>A0A366EUL6_9BACI</name>
<evidence type="ECO:0000259" key="8">
    <source>
        <dbReference type="PROSITE" id="PS50111"/>
    </source>
</evidence>
<dbReference type="SMART" id="SM00283">
    <property type="entry name" value="MA"/>
    <property type="match status" value="1"/>
</dbReference>
<feature type="transmembrane region" description="Helical" evidence="7">
    <location>
        <begin position="166"/>
        <end position="190"/>
    </location>
</feature>
<keyword evidence="7" id="KW-0812">Transmembrane</keyword>
<dbReference type="PROSITE" id="PS50111">
    <property type="entry name" value="CHEMOTAXIS_TRANSDUC_2"/>
    <property type="match status" value="1"/>
</dbReference>
<dbReference type="SMART" id="SM00304">
    <property type="entry name" value="HAMP"/>
    <property type="match status" value="1"/>
</dbReference>
<evidence type="ECO:0000256" key="2">
    <source>
        <dbReference type="ARBA" id="ARBA00022475"/>
    </source>
</evidence>
<reference evidence="10 11" key="1">
    <citation type="submission" date="2018-06" db="EMBL/GenBank/DDBJ databases">
        <title>Freshwater and sediment microbial communities from various areas in North America, analyzing microbe dynamics in response to fracking.</title>
        <authorList>
            <person name="Lamendella R."/>
        </authorList>
    </citation>
    <scope>NUCLEOTIDE SEQUENCE [LARGE SCALE GENOMIC DNA]</scope>
    <source>
        <strain evidence="10 11">97B</strain>
    </source>
</reference>
<dbReference type="GO" id="GO:0007165">
    <property type="term" value="P:signal transduction"/>
    <property type="evidence" value="ECO:0007669"/>
    <property type="project" value="UniProtKB-KW"/>
</dbReference>
<dbReference type="Gene3D" id="1.10.287.950">
    <property type="entry name" value="Methyl-accepting chemotaxis protein"/>
    <property type="match status" value="1"/>
</dbReference>
<dbReference type="Proteomes" id="UP000252118">
    <property type="component" value="Unassembled WGS sequence"/>
</dbReference>
<evidence type="ECO:0000256" key="4">
    <source>
        <dbReference type="ARBA" id="ARBA00023224"/>
    </source>
</evidence>
<evidence type="ECO:0000256" key="6">
    <source>
        <dbReference type="PROSITE-ProRule" id="PRU00284"/>
    </source>
</evidence>
<comment type="subcellular location">
    <subcellularLocation>
        <location evidence="1">Cell membrane</location>
    </subcellularLocation>
</comment>
<dbReference type="PROSITE" id="PS50885">
    <property type="entry name" value="HAMP"/>
    <property type="match status" value="1"/>
</dbReference>
<dbReference type="PANTHER" id="PTHR32089:SF112">
    <property type="entry name" value="LYSOZYME-LIKE PROTEIN-RELATED"/>
    <property type="match status" value="1"/>
</dbReference>
<dbReference type="Pfam" id="PF00672">
    <property type="entry name" value="HAMP"/>
    <property type="match status" value="1"/>
</dbReference>
<dbReference type="OrthoDB" id="2450685at2"/>
<dbReference type="AlphaFoldDB" id="A0A366EUL6"/>
<proteinExistence type="inferred from homology"/>
<evidence type="ECO:0000259" key="9">
    <source>
        <dbReference type="PROSITE" id="PS50885"/>
    </source>
</evidence>
<comment type="similarity">
    <text evidence="5">Belongs to the methyl-accepting chemotaxis (MCP) protein family.</text>
</comment>
<dbReference type="InterPro" id="IPR004089">
    <property type="entry name" value="MCPsignal_dom"/>
</dbReference>
<evidence type="ECO:0000313" key="10">
    <source>
        <dbReference type="EMBL" id="RBP06103.1"/>
    </source>
</evidence>
<protein>
    <submittedName>
        <fullName evidence="10">Methyl-accepting chemotaxis protein</fullName>
    </submittedName>
</protein>
<dbReference type="SUPFAM" id="SSF58104">
    <property type="entry name" value="Methyl-accepting chemotaxis protein (MCP) signaling domain"/>
    <property type="match status" value="1"/>
</dbReference>
<evidence type="ECO:0000256" key="5">
    <source>
        <dbReference type="ARBA" id="ARBA00029447"/>
    </source>
</evidence>
<keyword evidence="4 6" id="KW-0807">Transducer</keyword>